<protein>
    <recommendedName>
        <fullName evidence="1">Orc1-like AAA ATPase domain-containing protein</fullName>
    </recommendedName>
</protein>
<dbReference type="Proteomes" id="UP000660745">
    <property type="component" value="Unassembled WGS sequence"/>
</dbReference>
<evidence type="ECO:0000259" key="1">
    <source>
        <dbReference type="Pfam" id="PF13191"/>
    </source>
</evidence>
<feature type="domain" description="Orc1-like AAA ATPase" evidence="1">
    <location>
        <begin position="20"/>
        <end position="90"/>
    </location>
</feature>
<reference evidence="2" key="2">
    <citation type="submission" date="2020-09" db="EMBL/GenBank/DDBJ databases">
        <authorList>
            <person name="Sun Q."/>
            <person name="Zhou Y."/>
        </authorList>
    </citation>
    <scope>NUCLEOTIDE SEQUENCE</scope>
    <source>
        <strain evidence="2">CGMCC 4.7430</strain>
    </source>
</reference>
<organism evidence="2 3">
    <name type="scientific">Nonomuraea glycinis</name>
    <dbReference type="NCBI Taxonomy" id="2047744"/>
    <lineage>
        <taxon>Bacteria</taxon>
        <taxon>Bacillati</taxon>
        <taxon>Actinomycetota</taxon>
        <taxon>Actinomycetes</taxon>
        <taxon>Streptosporangiales</taxon>
        <taxon>Streptosporangiaceae</taxon>
        <taxon>Nonomuraea</taxon>
    </lineage>
</organism>
<dbReference type="EMBL" id="BMNK01000016">
    <property type="protein sequence ID" value="GGP14389.1"/>
    <property type="molecule type" value="Genomic_DNA"/>
</dbReference>
<keyword evidence="3" id="KW-1185">Reference proteome</keyword>
<dbReference type="InterPro" id="IPR041664">
    <property type="entry name" value="AAA_16"/>
</dbReference>
<dbReference type="InterPro" id="IPR027417">
    <property type="entry name" value="P-loop_NTPase"/>
</dbReference>
<dbReference type="SUPFAM" id="SSF52540">
    <property type="entry name" value="P-loop containing nucleoside triphosphate hydrolases"/>
    <property type="match status" value="1"/>
</dbReference>
<gene>
    <name evidence="2" type="ORF">GCM10012278_69990</name>
</gene>
<proteinExistence type="predicted"/>
<dbReference type="Pfam" id="PF13191">
    <property type="entry name" value="AAA_16"/>
    <property type="match status" value="1"/>
</dbReference>
<evidence type="ECO:0000313" key="3">
    <source>
        <dbReference type="Proteomes" id="UP000660745"/>
    </source>
</evidence>
<comment type="caution">
    <text evidence="2">The sequence shown here is derived from an EMBL/GenBank/DDBJ whole genome shotgun (WGS) entry which is preliminary data.</text>
</comment>
<name>A0A918ABQ0_9ACTN</name>
<dbReference type="AlphaFoldDB" id="A0A918ABQ0"/>
<reference evidence="2" key="1">
    <citation type="journal article" date="2014" name="Int. J. Syst. Evol. Microbiol.">
        <title>Complete genome sequence of Corynebacterium casei LMG S-19264T (=DSM 44701T), isolated from a smear-ripened cheese.</title>
        <authorList>
            <consortium name="US DOE Joint Genome Institute (JGI-PGF)"/>
            <person name="Walter F."/>
            <person name="Albersmeier A."/>
            <person name="Kalinowski J."/>
            <person name="Ruckert C."/>
        </authorList>
    </citation>
    <scope>NUCLEOTIDE SEQUENCE</scope>
    <source>
        <strain evidence="2">CGMCC 4.7430</strain>
    </source>
</reference>
<accession>A0A918ABQ0</accession>
<dbReference type="Gene3D" id="3.40.50.300">
    <property type="entry name" value="P-loop containing nucleotide triphosphate hydrolases"/>
    <property type="match status" value="1"/>
</dbReference>
<evidence type="ECO:0000313" key="2">
    <source>
        <dbReference type="EMBL" id="GGP14389.1"/>
    </source>
</evidence>
<dbReference type="RefSeq" id="WP_225277907.1">
    <property type="nucleotide sequence ID" value="NZ_BMNK01000016.1"/>
</dbReference>
<sequence>MFLPPPVVPLPQTVPITEAPFVGRQEELAALVAAAAEAAADGARIALVTGEAGLGKSTLLERLGRRLERDGWLVAVGHCSEVDRRRPRGPGLRR</sequence>